<dbReference type="RefSeq" id="WP_145853616.1">
    <property type="nucleotide sequence ID" value="NZ_RPFW01000003.1"/>
</dbReference>
<gene>
    <name evidence="1" type="ORF">EAS64_14865</name>
</gene>
<dbReference type="EMBL" id="RPFW01000003">
    <property type="protein sequence ID" value="TVZ03745.1"/>
    <property type="molecule type" value="Genomic_DNA"/>
</dbReference>
<dbReference type="OrthoDB" id="4555046at2"/>
<keyword evidence="2" id="KW-1185">Reference proteome</keyword>
<evidence type="ECO:0000313" key="2">
    <source>
        <dbReference type="Proteomes" id="UP000460272"/>
    </source>
</evidence>
<sequence length="89" mass="9702">MITPTKGITPDRALLSVGAQIVQQLDQPATVSQAWRKLCDWRAGQGYQAPVPFGWFVLALDVLHAVGAVDLRDDLLTVRRPGDAAPPQR</sequence>
<proteinExistence type="predicted"/>
<protein>
    <submittedName>
        <fullName evidence="1">Uncharacterized protein</fullName>
    </submittedName>
</protein>
<organism evidence="1 2">
    <name type="scientific">Trebonia kvetii</name>
    <dbReference type="NCBI Taxonomy" id="2480626"/>
    <lineage>
        <taxon>Bacteria</taxon>
        <taxon>Bacillati</taxon>
        <taxon>Actinomycetota</taxon>
        <taxon>Actinomycetes</taxon>
        <taxon>Streptosporangiales</taxon>
        <taxon>Treboniaceae</taxon>
        <taxon>Trebonia</taxon>
    </lineage>
</organism>
<comment type="caution">
    <text evidence="1">The sequence shown here is derived from an EMBL/GenBank/DDBJ whole genome shotgun (WGS) entry which is preliminary data.</text>
</comment>
<reference evidence="1 2" key="1">
    <citation type="submission" date="2018-11" db="EMBL/GenBank/DDBJ databases">
        <title>Trebonia kvetii gen.nov., sp.nov., a novel acidophilic actinobacterium, and proposal of the new actinobacterial family Treboniaceae fam. nov.</title>
        <authorList>
            <person name="Rapoport D."/>
            <person name="Sagova-Mareckova M."/>
            <person name="Sedlacek I."/>
            <person name="Provaznik J."/>
            <person name="Kralova S."/>
            <person name="Pavlinic D."/>
            <person name="Benes V."/>
            <person name="Kopecky J."/>
        </authorList>
    </citation>
    <scope>NUCLEOTIDE SEQUENCE [LARGE SCALE GENOMIC DNA]</scope>
    <source>
        <strain evidence="1 2">15Tr583</strain>
    </source>
</reference>
<dbReference type="Proteomes" id="UP000460272">
    <property type="component" value="Unassembled WGS sequence"/>
</dbReference>
<dbReference type="Pfam" id="PF20293">
    <property type="entry name" value="MC6"/>
    <property type="match status" value="1"/>
</dbReference>
<dbReference type="AlphaFoldDB" id="A0A6P2BZW5"/>
<name>A0A6P2BZW5_9ACTN</name>
<accession>A0A6P2BZW5</accession>
<dbReference type="InterPro" id="IPR046897">
    <property type="entry name" value="ABC-3C_MC6"/>
</dbReference>
<evidence type="ECO:0000313" key="1">
    <source>
        <dbReference type="EMBL" id="TVZ03745.1"/>
    </source>
</evidence>